<dbReference type="EMBL" id="LKAM01000007">
    <property type="protein sequence ID" value="KUM47540.1"/>
    <property type="molecule type" value="Genomic_DNA"/>
</dbReference>
<name>A0A117NGX8_PICGL</name>
<organism evidence="1">
    <name type="scientific">Picea glauca</name>
    <name type="common">White spruce</name>
    <name type="synonym">Pinus glauca</name>
    <dbReference type="NCBI Taxonomy" id="3330"/>
    <lineage>
        <taxon>Eukaryota</taxon>
        <taxon>Viridiplantae</taxon>
        <taxon>Streptophyta</taxon>
        <taxon>Embryophyta</taxon>
        <taxon>Tracheophyta</taxon>
        <taxon>Spermatophyta</taxon>
        <taxon>Pinopsida</taxon>
        <taxon>Pinidae</taxon>
        <taxon>Conifers I</taxon>
        <taxon>Pinales</taxon>
        <taxon>Pinaceae</taxon>
        <taxon>Picea</taxon>
    </lineage>
</organism>
<gene>
    <name evidence="1" type="ORF">ABT39_MTgene5726</name>
</gene>
<comment type="caution">
    <text evidence="1">The sequence shown here is derived from an EMBL/GenBank/DDBJ whole genome shotgun (WGS) entry which is preliminary data.</text>
</comment>
<evidence type="ECO:0000313" key="1">
    <source>
        <dbReference type="EMBL" id="KUM47540.1"/>
    </source>
</evidence>
<proteinExistence type="predicted"/>
<geneLocation type="mitochondrion" evidence="1"/>
<protein>
    <submittedName>
        <fullName evidence="1">Uncharacterized protein</fullName>
    </submittedName>
</protein>
<reference evidence="1" key="1">
    <citation type="journal article" date="2015" name="Genome Biol. Evol.">
        <title>Organellar Genomes of White Spruce (Picea glauca): Assembly and Annotation.</title>
        <authorList>
            <person name="Jackman S.D."/>
            <person name="Warren R.L."/>
            <person name="Gibb E.A."/>
            <person name="Vandervalk B.P."/>
            <person name="Mohamadi H."/>
            <person name="Chu J."/>
            <person name="Raymond A."/>
            <person name="Pleasance S."/>
            <person name="Coope R."/>
            <person name="Wildung M.R."/>
            <person name="Ritland C.E."/>
            <person name="Bousquet J."/>
            <person name="Jones S.J."/>
            <person name="Bohlmann J."/>
            <person name="Birol I."/>
        </authorList>
    </citation>
    <scope>NUCLEOTIDE SEQUENCE [LARGE SCALE GENOMIC DNA]</scope>
    <source>
        <tissue evidence="1">Flushing bud</tissue>
    </source>
</reference>
<keyword evidence="1" id="KW-0496">Mitochondrion</keyword>
<dbReference type="AlphaFoldDB" id="A0A117NGX8"/>
<accession>A0A117NGX8</accession>
<sequence>MELPRMGHLLRDYLHMNIELELKQGKPLGPLALNIGLDLYYAPWLQEMEPLLHYMDPPPKRVGR</sequence>